<feature type="domain" description="RCK C-terminal" evidence="8">
    <location>
        <begin position="220"/>
        <end position="304"/>
    </location>
</feature>
<evidence type="ECO:0000256" key="6">
    <source>
        <dbReference type="ARBA" id="ARBA00023136"/>
    </source>
</evidence>
<keyword evidence="5 7" id="KW-1133">Transmembrane helix</keyword>
<gene>
    <name evidence="9" type="ORF">AAY24_15630</name>
</gene>
<dbReference type="InterPro" id="IPR036721">
    <property type="entry name" value="RCK_C_sf"/>
</dbReference>
<dbReference type="InterPro" id="IPR051679">
    <property type="entry name" value="DASS-Related_Transporters"/>
</dbReference>
<keyword evidence="10" id="KW-1185">Reference proteome</keyword>
<dbReference type="Pfam" id="PF02080">
    <property type="entry name" value="TrkA_C"/>
    <property type="match status" value="1"/>
</dbReference>
<sequence>MLPPPPDPHAIAVLLLIVVALYLFTRDKIPLETSSLLILISLVVGFETFPYSRDGITLQPGDFFSGFGNEALVAICALMIIGQGLESTGALRPLAALLSRLWATRPLISFLATLLSAALLSAFLNNTPIVVMLLPILISVSIRNKQSASGILLPMGLATLLGGMTTTIGTSTNLLVVGIVADLGLHRFGMFDFALPVLVAGSVGLLYLWLLAPRLLPPRQALLSDMSPRVFDAQLYINRESFANGKTLAEILEKTDRRMKVEKIQRGDGLNVTRLPTAVLHEGDRLLVRDTPELLKEYEQLLGATLYNTSDIENPIDEEHPLSSEGQLLAEVVVTEGSPLYRRTLKELRFAEHNNLVILAIHRTQTQGQQIIKRGMGDIRLESGDVLLMQGAAERIEALKSSGKLLVLDASIYLPETRRARLALLIMAGVVIGAASGLLPIATSALCGVGLMLLTRCLDWEDAASALSTRVILIVVVSLALGMALMETGGADYIARLYVALSTGLPISAVLGGLMLMIAILTNVVSNNAAAVIGTPIAISIAGQLGLPTEPFVLAVLFGANMSYATPMGYQTNLLIFSAGGYRFSDFLRVGIPLTLIMWAGLLGMLILLYDL</sequence>
<dbReference type="InterPro" id="IPR004680">
    <property type="entry name" value="Cit_transptr-like_dom"/>
</dbReference>
<keyword evidence="6 7" id="KW-0472">Membrane</keyword>
<dbReference type="Gene3D" id="3.30.70.1450">
    <property type="entry name" value="Regulator of K+ conductance, C-terminal domain"/>
    <property type="match status" value="2"/>
</dbReference>
<feature type="transmembrane region" description="Helical" evidence="7">
    <location>
        <begin position="467"/>
        <end position="485"/>
    </location>
</feature>
<dbReference type="AlphaFoldDB" id="A0A0F7K0X5"/>
<dbReference type="PROSITE" id="PS51202">
    <property type="entry name" value="RCK_C"/>
    <property type="match status" value="2"/>
</dbReference>
<feature type="transmembrane region" description="Helical" evidence="7">
    <location>
        <begin position="497"/>
        <end position="521"/>
    </location>
</feature>
<evidence type="ECO:0000256" key="1">
    <source>
        <dbReference type="ARBA" id="ARBA00004141"/>
    </source>
</evidence>
<feature type="transmembrane region" description="Helical" evidence="7">
    <location>
        <begin position="6"/>
        <end position="24"/>
    </location>
</feature>
<dbReference type="Pfam" id="PF03600">
    <property type="entry name" value="CitMHS"/>
    <property type="match status" value="1"/>
</dbReference>
<organism evidence="9 10">
    <name type="scientific">Sedimenticola thiotaurini</name>
    <dbReference type="NCBI Taxonomy" id="1543721"/>
    <lineage>
        <taxon>Bacteria</taxon>
        <taxon>Pseudomonadati</taxon>
        <taxon>Pseudomonadota</taxon>
        <taxon>Gammaproteobacteria</taxon>
        <taxon>Chromatiales</taxon>
        <taxon>Sedimenticolaceae</taxon>
        <taxon>Sedimenticola</taxon>
    </lineage>
</organism>
<accession>A0A0F7K0X5</accession>
<dbReference type="OrthoDB" id="9809303at2"/>
<dbReference type="PANTHER" id="PTHR43652:SF2">
    <property type="entry name" value="BASIC AMINO ACID ANTIPORTER YFCC-RELATED"/>
    <property type="match status" value="1"/>
</dbReference>
<feature type="transmembrane region" description="Helical" evidence="7">
    <location>
        <begin position="422"/>
        <end position="455"/>
    </location>
</feature>
<reference evidence="9 10" key="1">
    <citation type="journal article" date="2015" name="Genome Announc.">
        <title>Complete Genome Sequence of Sedimenticola thiotaurini Strain SIP-G1, a Polyphosphate- and Polyhydroxyalkanoate-Accumulating Sulfur-Oxidizing Gammaproteobacterium Isolated from Salt Marsh Sediments.</title>
        <authorList>
            <person name="Flood B.E."/>
            <person name="Jones D.S."/>
            <person name="Bailey J.V."/>
        </authorList>
    </citation>
    <scope>NUCLEOTIDE SEQUENCE [LARGE SCALE GENOMIC DNA]</scope>
    <source>
        <strain evidence="9 10">SIP-G1</strain>
    </source>
</reference>
<feature type="transmembrane region" description="Helical" evidence="7">
    <location>
        <begin position="590"/>
        <end position="610"/>
    </location>
</feature>
<dbReference type="GO" id="GO:0005886">
    <property type="term" value="C:plasma membrane"/>
    <property type="evidence" value="ECO:0007669"/>
    <property type="project" value="TreeGrafter"/>
</dbReference>
<keyword evidence="4" id="KW-0677">Repeat</keyword>
<evidence type="ECO:0000256" key="3">
    <source>
        <dbReference type="ARBA" id="ARBA00022692"/>
    </source>
</evidence>
<name>A0A0F7K0X5_9GAMM</name>
<comment type="subcellular location">
    <subcellularLocation>
        <location evidence="1">Membrane</location>
        <topology evidence="1">Multi-pass membrane protein</topology>
    </subcellularLocation>
</comment>
<evidence type="ECO:0000256" key="2">
    <source>
        <dbReference type="ARBA" id="ARBA00022448"/>
    </source>
</evidence>
<evidence type="ECO:0000256" key="4">
    <source>
        <dbReference type="ARBA" id="ARBA00022737"/>
    </source>
</evidence>
<feature type="transmembrane region" description="Helical" evidence="7">
    <location>
        <begin position="157"/>
        <end position="181"/>
    </location>
</feature>
<dbReference type="GO" id="GO:0008324">
    <property type="term" value="F:monoatomic cation transmembrane transporter activity"/>
    <property type="evidence" value="ECO:0007669"/>
    <property type="project" value="InterPro"/>
</dbReference>
<feature type="transmembrane region" description="Helical" evidence="7">
    <location>
        <begin position="193"/>
        <end position="212"/>
    </location>
</feature>
<evidence type="ECO:0000259" key="8">
    <source>
        <dbReference type="PROSITE" id="PS51202"/>
    </source>
</evidence>
<feature type="transmembrane region" description="Helical" evidence="7">
    <location>
        <begin position="129"/>
        <end position="145"/>
    </location>
</feature>
<keyword evidence="3 7" id="KW-0812">Transmembrane</keyword>
<dbReference type="SUPFAM" id="SSF116726">
    <property type="entry name" value="TrkA C-terminal domain-like"/>
    <property type="match status" value="2"/>
</dbReference>
<feature type="domain" description="RCK C-terminal" evidence="8">
    <location>
        <begin position="317"/>
        <end position="405"/>
    </location>
</feature>
<evidence type="ECO:0000313" key="10">
    <source>
        <dbReference type="Proteomes" id="UP000034410"/>
    </source>
</evidence>
<keyword evidence="2" id="KW-0813">Transport</keyword>
<dbReference type="PANTHER" id="PTHR43652">
    <property type="entry name" value="BASIC AMINO ACID ANTIPORTER YFCC-RELATED"/>
    <property type="match status" value="1"/>
</dbReference>
<evidence type="ECO:0000313" key="9">
    <source>
        <dbReference type="EMBL" id="AKH21547.1"/>
    </source>
</evidence>
<feature type="transmembrane region" description="Helical" evidence="7">
    <location>
        <begin position="72"/>
        <end position="91"/>
    </location>
</feature>
<dbReference type="GO" id="GO:0006813">
    <property type="term" value="P:potassium ion transport"/>
    <property type="evidence" value="ECO:0007669"/>
    <property type="project" value="InterPro"/>
</dbReference>
<proteinExistence type="predicted"/>
<dbReference type="EMBL" id="CP011412">
    <property type="protein sequence ID" value="AKH21547.1"/>
    <property type="molecule type" value="Genomic_DNA"/>
</dbReference>
<dbReference type="RefSeq" id="WP_046860472.1">
    <property type="nucleotide sequence ID" value="NZ_CP011412.1"/>
</dbReference>
<protein>
    <submittedName>
        <fullName evidence="9">Transporter</fullName>
    </submittedName>
</protein>
<dbReference type="KEGG" id="seds:AAY24_15630"/>
<evidence type="ECO:0000256" key="5">
    <source>
        <dbReference type="ARBA" id="ARBA00022989"/>
    </source>
</evidence>
<dbReference type="InterPro" id="IPR006037">
    <property type="entry name" value="RCK_C"/>
</dbReference>
<dbReference type="Proteomes" id="UP000034410">
    <property type="component" value="Chromosome"/>
</dbReference>
<evidence type="ECO:0000256" key="7">
    <source>
        <dbReference type="SAM" id="Phobius"/>
    </source>
</evidence>